<keyword evidence="3" id="KW-1185">Reference proteome</keyword>
<feature type="region of interest" description="Disordered" evidence="1">
    <location>
        <begin position="1"/>
        <end position="23"/>
    </location>
</feature>
<feature type="region of interest" description="Disordered" evidence="1">
    <location>
        <begin position="332"/>
        <end position="355"/>
    </location>
</feature>
<reference evidence="2 3" key="2">
    <citation type="submission" date="2020-07" db="EMBL/GenBank/DDBJ databases">
        <title>Genome assembly of wild tea tree DASZ reveals pedigree and selection history of tea varieties.</title>
        <authorList>
            <person name="Zhang W."/>
        </authorList>
    </citation>
    <scope>NUCLEOTIDE SEQUENCE [LARGE SCALE GENOMIC DNA]</scope>
    <source>
        <strain evidence="3">cv. G240</strain>
        <tissue evidence="2">Leaf</tissue>
    </source>
</reference>
<organism evidence="2 3">
    <name type="scientific">Camellia sinensis</name>
    <name type="common">Tea plant</name>
    <name type="synonym">Thea sinensis</name>
    <dbReference type="NCBI Taxonomy" id="4442"/>
    <lineage>
        <taxon>Eukaryota</taxon>
        <taxon>Viridiplantae</taxon>
        <taxon>Streptophyta</taxon>
        <taxon>Embryophyta</taxon>
        <taxon>Tracheophyta</taxon>
        <taxon>Spermatophyta</taxon>
        <taxon>Magnoliopsida</taxon>
        <taxon>eudicotyledons</taxon>
        <taxon>Gunneridae</taxon>
        <taxon>Pentapetalae</taxon>
        <taxon>asterids</taxon>
        <taxon>Ericales</taxon>
        <taxon>Theaceae</taxon>
        <taxon>Camellia</taxon>
    </lineage>
</organism>
<evidence type="ECO:0000256" key="1">
    <source>
        <dbReference type="SAM" id="MobiDB-lite"/>
    </source>
</evidence>
<feature type="compositionally biased region" description="Polar residues" evidence="1">
    <location>
        <begin position="682"/>
        <end position="693"/>
    </location>
</feature>
<dbReference type="PANTHER" id="PTHR31390:SF12">
    <property type="entry name" value="PUTATIVE (DUF3527)-RELATED"/>
    <property type="match status" value="1"/>
</dbReference>
<feature type="compositionally biased region" description="Polar residues" evidence="1">
    <location>
        <begin position="204"/>
        <end position="213"/>
    </location>
</feature>
<feature type="region of interest" description="Disordered" evidence="1">
    <location>
        <begin position="573"/>
        <end position="594"/>
    </location>
</feature>
<dbReference type="AlphaFoldDB" id="A0A7J7HNZ1"/>
<reference evidence="3" key="1">
    <citation type="journal article" date="2020" name="Nat. Commun.">
        <title>Genome assembly of wild tea tree DASZ reveals pedigree and selection history of tea varieties.</title>
        <authorList>
            <person name="Zhang W."/>
            <person name="Zhang Y."/>
            <person name="Qiu H."/>
            <person name="Guo Y."/>
            <person name="Wan H."/>
            <person name="Zhang X."/>
            <person name="Scossa F."/>
            <person name="Alseekh S."/>
            <person name="Zhang Q."/>
            <person name="Wang P."/>
            <person name="Xu L."/>
            <person name="Schmidt M.H."/>
            <person name="Jia X."/>
            <person name="Li D."/>
            <person name="Zhu A."/>
            <person name="Guo F."/>
            <person name="Chen W."/>
            <person name="Ni D."/>
            <person name="Usadel B."/>
            <person name="Fernie A.R."/>
            <person name="Wen W."/>
        </authorList>
    </citation>
    <scope>NUCLEOTIDE SEQUENCE [LARGE SCALE GENOMIC DNA]</scope>
    <source>
        <strain evidence="3">cv. G240</strain>
    </source>
</reference>
<accession>A0A7J7HNZ1</accession>
<evidence type="ECO:0000313" key="3">
    <source>
        <dbReference type="Proteomes" id="UP000593564"/>
    </source>
</evidence>
<name>A0A7J7HNZ1_CAMSI</name>
<evidence type="ECO:0000313" key="2">
    <source>
        <dbReference type="EMBL" id="KAF5953704.1"/>
    </source>
</evidence>
<feature type="region of interest" description="Disordered" evidence="1">
    <location>
        <begin position="185"/>
        <end position="295"/>
    </location>
</feature>
<comment type="caution">
    <text evidence="2">The sequence shown here is derived from an EMBL/GenBank/DDBJ whole genome shotgun (WGS) entry which is preliminary data.</text>
</comment>
<sequence length="1084" mass="119701">MKFDTLPIKMQSSNQYSRPAGNMGLSLEVKRSSKSQETSKVVKQKILSPQANQIMKSRDKHKMESPFGQRYLDQQHELKWRTGDRLIFQSNSSKNFQEPLIGKQANKNDELVKHMSNLPGYLQRVEKGENHQENALNFGVLDWERLEKWKYKKPSLARGNTSSGSNSSFKAGGSVTLSTLVQSKSLSPNKKLPPSHHPHVKPSLQGSFSQVVKQSRRKVIQQGFENASRNTTDRQRNPHQTDKSSGRNRSEIKFDRGKRKDSDQKITSEKETSLSGVRKRECSHPSKNKKSAQNSLVTNKVEELQASGYYLDQKHCPVEHKSIILLLPKHSPRKSHSEMVQTSEPRTSVDGKPREANWESFSDGFSGKSFSEVVQTSEPKTSLAGKPRESNWESFSDGFSSEEVLSAELCSEIPQSCPLPIGVETSSQLGIMPHSLIRAQSIGLSNDASCTFLFSNETPTIPFEGKCIYENASGVKPSSENGIDNSKRLDHETTEPAAMKGRHSAPNHRFSFSLGRISRSLSFMESSADPQLNSTYPTVKPGLVRSEASDCFSYEEVHSPEITHTCQLPVGVETNTESDKKRHRLTSDQSTELSSDAPCMFTCPNETPNTPSNANAIRASRRLDQESTELESVKGRHPSLNGRFNFSLGRMNRSSSSKAGLTAPQLSSTYATVKSGPVGSEVSDSLDNANRTKASIHSRSRSSPLRRLLLDPLLKARVMNPHHSAETIQSMTASLNWTSEVISSTESLQDKMHDASTVHALLQLTIKNGLPLFKLIVNNNNILIAMKKVTQSGKDDTSSIYTFYSVREIKKSSSWINHGHKGKSCGFGYNIVGQMNIFSSHFPDLTVQISKGQFIMRESVLYGVDLRQADLEIPELVPNMELAAVIVKIPIGDSSDDGDQRNKGKEFSLEDIKGETKKFNSTEVILPVGVHSLPNKGAPSPLIERWKSGGSCDCGGWDVGCKFQILTNEDRSCKLPGPSISCSNPDHFSLFNQGGACGNTPIFSLAPFKKGIYSVEFSASISLLQAFSVCVAVITSQKSFDFSEVNNLCDAKLLRESTLTPAKVQGEVPTKYVFSPPPSPVGRV</sequence>
<gene>
    <name evidence="2" type="ORF">HYC85_006560</name>
</gene>
<dbReference type="InterPro" id="IPR021916">
    <property type="entry name" value="DUF3527"/>
</dbReference>
<dbReference type="Proteomes" id="UP000593564">
    <property type="component" value="Unassembled WGS sequence"/>
</dbReference>
<dbReference type="PANTHER" id="PTHR31390">
    <property type="entry name" value="EXPRESSED PROTEIN"/>
    <property type="match status" value="1"/>
</dbReference>
<dbReference type="EMBL" id="JACBKZ010000003">
    <property type="protein sequence ID" value="KAF5953704.1"/>
    <property type="molecule type" value="Genomic_DNA"/>
</dbReference>
<proteinExistence type="predicted"/>
<feature type="region of interest" description="Disordered" evidence="1">
    <location>
        <begin position="671"/>
        <end position="701"/>
    </location>
</feature>
<protein>
    <submittedName>
        <fullName evidence="2">Uncharacterized protein</fullName>
    </submittedName>
</protein>
<feature type="compositionally biased region" description="Basic and acidic residues" evidence="1">
    <location>
        <begin position="231"/>
        <end position="284"/>
    </location>
</feature>
<dbReference type="Pfam" id="PF12043">
    <property type="entry name" value="DUF3527"/>
    <property type="match status" value="2"/>
</dbReference>